<gene>
    <name evidence="1" type="ORF">EHO57_11805</name>
    <name evidence="2" type="ORF">EHQ53_03940</name>
</gene>
<dbReference type="Proteomes" id="UP000297946">
    <property type="component" value="Unassembled WGS sequence"/>
</dbReference>
<protein>
    <submittedName>
        <fullName evidence="1">Uncharacterized protein</fullName>
    </submittedName>
</protein>
<dbReference type="Proteomes" id="UP000297273">
    <property type="component" value="Unassembled WGS sequence"/>
</dbReference>
<dbReference type="OrthoDB" id="9894495at2"/>
<dbReference type="RefSeq" id="WP_135643349.1">
    <property type="nucleotide sequence ID" value="NZ_RQER01000007.1"/>
</dbReference>
<accession>A0A5F1ZW28</accession>
<proteinExistence type="predicted"/>
<comment type="caution">
    <text evidence="1">The sequence shown here is derived from an EMBL/GenBank/DDBJ whole genome shotgun (WGS) entry which is preliminary data.</text>
</comment>
<dbReference type="EMBL" id="RQER01000007">
    <property type="protein sequence ID" value="TGJ99978.1"/>
    <property type="molecule type" value="Genomic_DNA"/>
</dbReference>
<reference evidence="2" key="1">
    <citation type="submission" date="2018-10" db="EMBL/GenBank/DDBJ databases">
        <authorList>
            <person name="Vincent A.T."/>
            <person name="Schiettekatte O."/>
            <person name="Bourhy P."/>
            <person name="Veyrier F.J."/>
            <person name="Picardeau M."/>
        </authorList>
    </citation>
    <scope>NUCLEOTIDE SEQUENCE</scope>
    <source>
        <strain evidence="2">201702690</strain>
    </source>
</reference>
<evidence type="ECO:0000313" key="2">
    <source>
        <dbReference type="EMBL" id="TGL42617.1"/>
    </source>
</evidence>
<organism evidence="1 4">
    <name type="scientific">Leptospira langatensis</name>
    <dbReference type="NCBI Taxonomy" id="2484983"/>
    <lineage>
        <taxon>Bacteria</taxon>
        <taxon>Pseudomonadati</taxon>
        <taxon>Spirochaetota</taxon>
        <taxon>Spirochaetia</taxon>
        <taxon>Leptospirales</taxon>
        <taxon>Leptospiraceae</taxon>
        <taxon>Leptospira</taxon>
    </lineage>
</organism>
<dbReference type="Gene3D" id="2.60.40.1080">
    <property type="match status" value="1"/>
</dbReference>
<reference evidence="1 4" key="2">
    <citation type="journal article" date="2019" name="PLoS Negl. Trop. Dis.">
        <title>Revisiting the worldwide diversity of Leptospira species in the environment.</title>
        <authorList>
            <person name="Vincent A.T."/>
            <person name="Schiettekatte O."/>
            <person name="Bourhy P."/>
            <person name="Veyrier F.J."/>
            <person name="Picardeau M."/>
        </authorList>
    </citation>
    <scope>NUCLEOTIDE SEQUENCE [LARGE SCALE GENOMIC DNA]</scope>
    <source>
        <strain evidence="2">201702690</strain>
        <strain evidence="1 4">SSW18</strain>
    </source>
</reference>
<evidence type="ECO:0000313" key="4">
    <source>
        <dbReference type="Proteomes" id="UP000297946"/>
    </source>
</evidence>
<evidence type="ECO:0000313" key="3">
    <source>
        <dbReference type="Proteomes" id="UP000297273"/>
    </source>
</evidence>
<dbReference type="AlphaFoldDB" id="A0A5F1ZW28"/>
<name>A0A5F1ZW28_9LEPT</name>
<evidence type="ECO:0000313" key="1">
    <source>
        <dbReference type="EMBL" id="TGJ99978.1"/>
    </source>
</evidence>
<dbReference type="EMBL" id="RQGC01000002">
    <property type="protein sequence ID" value="TGL42617.1"/>
    <property type="molecule type" value="Genomic_DNA"/>
</dbReference>
<sequence length="265" mass="28558">MRKIHYKTIIYLHLISIGLFVNCSPGSGNGPLLFPNGFGSSSSSHDQIKIVHPHVVSGSNEVVSGYTTLATYADGTQADVTSNTNWTTSLPYTIASDGSLHLADSNTPLNSTITGTVDGVTDTFHLSGYYGALLNFQSNADPADQSTSCPVAIGTSIYLKDNQDSTFTWTDYSYQWNPHTATGYCDPTDATCSLLKIIIPGHNLSNDQIILEDATIYMDFTTNNFTGSVIINGTPAWVGVNNPPCRGIYSITGFIMEQDDNPIPH</sequence>
<keyword evidence="3" id="KW-1185">Reference proteome</keyword>